<evidence type="ECO:0000313" key="3">
    <source>
        <dbReference type="EMBL" id="CAG9865536.1"/>
    </source>
</evidence>
<dbReference type="Pfam" id="PF22069">
    <property type="entry name" value="Androglobin_IV"/>
    <property type="match status" value="1"/>
</dbReference>
<keyword evidence="4" id="KW-1185">Reference proteome</keyword>
<accession>A0A9N9U2H4</accession>
<sequence length="1404" mass="163343">MTSNKMFAAQQPAPNELYTPAYQPDDSNSIPFQEFTDSDINNERWDQQSTINTEGFMDVYAVLLPHSLQGYQWKPIGEYFVDTDFVVKLDDNPSYPDLMTANEHLMCSDFMRSFVTSMETLYYLSNVRQFSVEYVSQGFSPSFDKERWRPWHHVYSNCKSGKNYNHSPTVNKFGKYVVRLFWLGSWKKIYVSDKVPVSESDQLLLPYLFHSHFQNEETPVVSGRPKSEKSLSRRNVVELWPILLTKALMIVASLTWKKDNELLDFDIIQCLTGWIFNKIDTTYMDPLKVWQICMDYTSQYTWSDPISATPSTDRRKSSEQRKSSTRSNLLVDTKNRFVVVLGISLNSDKENIRDWTHGLLVVQTRTVPILKPSCDEEFEAWKRYRWIDWAIEHKLINPRCPPNPIRSFKTVDPFRCRYQSSVLSDLTMESKPSQDSKSKATNKPNANPPPLKDITEWLDLDQIHRQLKYVTIYYMPSTYKSKTRISNMTSENIPKQQKPTLAQSLVDLIGTNWKEIVRPLAMQQHRNEPLYIFSDSLEEQSVVVNLNYSGCLDAITTRLAEREFLADAVESECDLCISNYLERVKRYCARNARSEARPVQSSIVKVLRNAEHDDARASVVVTKFKWDSDRVDLREGALATLGSGCMVLHLTPGRHLFQMWLQVDRPYAVQVVSNGYLCVGTLEETLTLMGRDSIQFRVAYSSLVDTLRALVASFGRESYVVVLKEFYKCFKPKEEVTKQEWLGIQEAFFDKFFDSVQKTLGDDALRAVKILFRKWQLESSRRCDVNDLSQFCYRVFDDEKVYVKMMHDAATGIQSFFRGVYERLLTRHHALGSSRHSKTAVLLAGVVEKFVHNEKRLGEKRFRRAATLRKFIQSDELSDFRSKYTWYRTLDNDVSLALFHVNLKSIDNGWIFISRQIFHVRTEHPLTLRISLFCNLSRYYLVVYDNDTSEKMKSHVNDSAVNEYPANAAGYTAVAFGWADKQTFLNCKIMFACRPDNIEDYVAFSSKVPRKEVISNYYIPNNCNVLYILALKSDITNITLHLFTDYPKVNMKLSIFNAKEPDDKLVEVEGIGYVTVPSLTIENKLAQLTEKESSCTVELEGKSRKDMKHSKKDLLAEHVVQQDNQIFANLKIPEERFVIEATIEQGCWPLTAPEWNNVDKERQKFLIRPTASNVSTLMSKSSHLRQLENDGPRWTMEVYFNNCDHIAFYKDTEKDDLLKAIKQEYSRSHTAAFAKALKTREQFIREHSIPNPDLCLEPGKRSLNREIFLEKILPSVDWSKYYEVPIDEDTIRKARRMKTAEESWIFSYGVLARHLTDLSASEKSKIAMREFHKKEQKKLAVLNDWFDEIRRESENMMGQSYRQRERYIQHYKAKMLMAKSQIGKLVAQKNEPVEDDRDKQTLIE</sequence>
<feature type="domain" description="Globin" evidence="2">
    <location>
        <begin position="670"/>
        <end position="868"/>
    </location>
</feature>
<name>A0A9N9U2H4_PHYSR</name>
<evidence type="ECO:0000313" key="4">
    <source>
        <dbReference type="Proteomes" id="UP001153712"/>
    </source>
</evidence>
<dbReference type="InterPro" id="IPR054094">
    <property type="entry name" value="Androglobin_IV"/>
</dbReference>
<proteinExistence type="predicted"/>
<feature type="region of interest" description="Disordered" evidence="1">
    <location>
        <begin position="426"/>
        <end position="451"/>
    </location>
</feature>
<dbReference type="SUPFAM" id="SSF54001">
    <property type="entry name" value="Cysteine proteinases"/>
    <property type="match status" value="1"/>
</dbReference>
<reference evidence="3" key="1">
    <citation type="submission" date="2022-01" db="EMBL/GenBank/DDBJ databases">
        <authorList>
            <person name="King R."/>
        </authorList>
    </citation>
    <scope>NUCLEOTIDE SEQUENCE</scope>
</reference>
<dbReference type="OrthoDB" id="9374162at2759"/>
<dbReference type="InterPro" id="IPR053033">
    <property type="entry name" value="Androglobin-like"/>
</dbReference>
<dbReference type="InterPro" id="IPR038765">
    <property type="entry name" value="Papain-like_cys_pep_sf"/>
</dbReference>
<dbReference type="PROSITE" id="PS50096">
    <property type="entry name" value="IQ"/>
    <property type="match status" value="1"/>
</dbReference>
<dbReference type="PROSITE" id="PS52042">
    <property type="entry name" value="GLOBIN_CP_ADGB"/>
    <property type="match status" value="1"/>
</dbReference>
<dbReference type="PANTHER" id="PTHR46298:SF1">
    <property type="entry name" value="ANDROGLOBIN"/>
    <property type="match status" value="1"/>
</dbReference>
<dbReference type="EMBL" id="OU900102">
    <property type="protein sequence ID" value="CAG9865536.1"/>
    <property type="molecule type" value="Genomic_DNA"/>
</dbReference>
<dbReference type="Proteomes" id="UP001153712">
    <property type="component" value="Chromosome 9"/>
</dbReference>
<dbReference type="InterPro" id="IPR057249">
    <property type="entry name" value="Globin_CP_ADGB"/>
</dbReference>
<evidence type="ECO:0000256" key="1">
    <source>
        <dbReference type="SAM" id="MobiDB-lite"/>
    </source>
</evidence>
<evidence type="ECO:0000259" key="2">
    <source>
        <dbReference type="PROSITE" id="PS52042"/>
    </source>
</evidence>
<organism evidence="3 4">
    <name type="scientific">Phyllotreta striolata</name>
    <name type="common">Striped flea beetle</name>
    <name type="synonym">Crioceris striolata</name>
    <dbReference type="NCBI Taxonomy" id="444603"/>
    <lineage>
        <taxon>Eukaryota</taxon>
        <taxon>Metazoa</taxon>
        <taxon>Ecdysozoa</taxon>
        <taxon>Arthropoda</taxon>
        <taxon>Hexapoda</taxon>
        <taxon>Insecta</taxon>
        <taxon>Pterygota</taxon>
        <taxon>Neoptera</taxon>
        <taxon>Endopterygota</taxon>
        <taxon>Coleoptera</taxon>
        <taxon>Polyphaga</taxon>
        <taxon>Cucujiformia</taxon>
        <taxon>Chrysomeloidea</taxon>
        <taxon>Chrysomelidae</taxon>
        <taxon>Galerucinae</taxon>
        <taxon>Alticini</taxon>
        <taxon>Phyllotreta</taxon>
    </lineage>
</organism>
<dbReference type="PANTHER" id="PTHR46298">
    <property type="entry name" value="ANDROGLOBIN"/>
    <property type="match status" value="1"/>
</dbReference>
<protein>
    <recommendedName>
        <fullName evidence="2">Globin domain-containing protein</fullName>
    </recommendedName>
</protein>
<gene>
    <name evidence="3" type="ORF">PHYEVI_LOCUS11767</name>
</gene>